<protein>
    <recommendedName>
        <fullName evidence="1">Aminoglycoside phosphotransferase domain-containing protein</fullName>
    </recommendedName>
</protein>
<evidence type="ECO:0000313" key="2">
    <source>
        <dbReference type="EMBL" id="GCE15015.1"/>
    </source>
</evidence>
<dbReference type="EMBL" id="BIFR01000002">
    <property type="protein sequence ID" value="GCE15015.1"/>
    <property type="molecule type" value="Genomic_DNA"/>
</dbReference>
<feature type="domain" description="Aminoglycoside phosphotransferase" evidence="1">
    <location>
        <begin position="211"/>
        <end position="414"/>
    </location>
</feature>
<dbReference type="RefSeq" id="WP_126582533.1">
    <property type="nucleotide sequence ID" value="NZ_BIFR01000002.1"/>
</dbReference>
<organism evidence="2 3">
    <name type="scientific">Tengunoibacter tsumagoiensis</name>
    <dbReference type="NCBI Taxonomy" id="2014871"/>
    <lineage>
        <taxon>Bacteria</taxon>
        <taxon>Bacillati</taxon>
        <taxon>Chloroflexota</taxon>
        <taxon>Ktedonobacteria</taxon>
        <taxon>Ktedonobacterales</taxon>
        <taxon>Dictyobacteraceae</taxon>
        <taxon>Tengunoibacter</taxon>
    </lineage>
</organism>
<dbReference type="InterPro" id="IPR011009">
    <property type="entry name" value="Kinase-like_dom_sf"/>
</dbReference>
<dbReference type="InterPro" id="IPR002575">
    <property type="entry name" value="Aminoglycoside_PTrfase"/>
</dbReference>
<comment type="caution">
    <text evidence="2">The sequence shown here is derived from an EMBL/GenBank/DDBJ whole genome shotgun (WGS) entry which is preliminary data.</text>
</comment>
<dbReference type="OrthoDB" id="101887at2"/>
<dbReference type="Gene3D" id="3.90.1200.10">
    <property type="match status" value="1"/>
</dbReference>
<keyword evidence="3" id="KW-1185">Reference proteome</keyword>
<dbReference type="Pfam" id="PF01636">
    <property type="entry name" value="APH"/>
    <property type="match status" value="1"/>
</dbReference>
<dbReference type="SUPFAM" id="SSF56112">
    <property type="entry name" value="Protein kinase-like (PK-like)"/>
    <property type="match status" value="1"/>
</dbReference>
<evidence type="ECO:0000259" key="1">
    <source>
        <dbReference type="Pfam" id="PF01636"/>
    </source>
</evidence>
<sequence>MTEHHIKPPAVDLIVFRQADLQVLLQASGEEWVLPVLPLPQRPWPADVQALSESMKQLFGLPRPWPVVRCVAMQETPPFSALCFFVECPDPAWQPTAPDLQWVASSQLEHLPFAREEQRASIEHVLHEVETGYVPPLRTPWERLGWLSEASSWIVEQLAQHNYQVREIEQVKHWCISCVLRIHTMSETLYFKATLLPSHTNGYATNPLLFSNEAALVSFLASHFPEHAPVPIAVDEQRGWLLMRDFGHALSNQKKDLDRFTRVVSVLGQMQTALNHQVPQLLALGCKDRRLGTLLDEFATLLADEAVLADLQEEECARVRASVPVLHELVTRLERYNIPASLVHGDLHPGNIGIHQERVVFFDWTDGCVSHPFIDALMMTAGQYLFPDIADARSQLREAYLAAWSAYETPERLEEALTLSQPITMLLLTISFQRLFNNCEPLWQPFWREGVAAWLRDMLESLSECQLS</sequence>
<reference evidence="3" key="1">
    <citation type="submission" date="2018-12" db="EMBL/GenBank/DDBJ databases">
        <title>Tengunoibacter tsumagoiensis gen. nov., sp. nov., Dictyobacter kobayashii sp. nov., D. alpinus sp. nov., and D. joshuensis sp. nov. and description of Dictyobacteraceae fam. nov. within the order Ktedonobacterales isolated from Tengu-no-mugimeshi.</title>
        <authorList>
            <person name="Wang C.M."/>
            <person name="Zheng Y."/>
            <person name="Sakai Y."/>
            <person name="Toyoda A."/>
            <person name="Minakuchi Y."/>
            <person name="Abe K."/>
            <person name="Yokota A."/>
            <person name="Yabe S."/>
        </authorList>
    </citation>
    <scope>NUCLEOTIDE SEQUENCE [LARGE SCALE GENOMIC DNA]</scope>
    <source>
        <strain evidence="3">Uno3</strain>
    </source>
</reference>
<gene>
    <name evidence="2" type="ORF">KTT_48740</name>
</gene>
<name>A0A402A7I6_9CHLR</name>
<proteinExistence type="predicted"/>
<evidence type="ECO:0000313" key="3">
    <source>
        <dbReference type="Proteomes" id="UP000287352"/>
    </source>
</evidence>
<dbReference type="AlphaFoldDB" id="A0A402A7I6"/>
<dbReference type="Proteomes" id="UP000287352">
    <property type="component" value="Unassembled WGS sequence"/>
</dbReference>
<accession>A0A402A7I6</accession>